<dbReference type="WBParaSite" id="DME_0000014001-mRNA-1">
    <property type="protein sequence ID" value="DME_0000014001-mRNA-1"/>
    <property type="gene ID" value="DME_0000014001"/>
</dbReference>
<dbReference type="GO" id="GO:0005829">
    <property type="term" value="C:cytosol"/>
    <property type="evidence" value="ECO:0007669"/>
    <property type="project" value="TreeGrafter"/>
</dbReference>
<dbReference type="GO" id="GO:0048513">
    <property type="term" value="P:animal organ development"/>
    <property type="evidence" value="ECO:0007669"/>
    <property type="project" value="TreeGrafter"/>
</dbReference>
<accession>A0A0N4U0Q3</accession>
<keyword evidence="2" id="KW-0812">Transmembrane</keyword>
<dbReference type="InterPro" id="IPR007875">
    <property type="entry name" value="Sprouty"/>
</dbReference>
<reference evidence="6" key="1">
    <citation type="submission" date="2017-02" db="UniProtKB">
        <authorList>
            <consortium name="WormBaseParasite"/>
        </authorList>
    </citation>
    <scope>IDENTIFICATION</scope>
</reference>
<dbReference type="PANTHER" id="PTHR12365:SF9">
    <property type="entry name" value="PROTEIN SPROUTY HOMOLOG 3"/>
    <property type="match status" value="1"/>
</dbReference>
<feature type="transmembrane region" description="Helical" evidence="2">
    <location>
        <begin position="191"/>
        <end position="214"/>
    </location>
</feature>
<evidence type="ECO:0000256" key="1">
    <source>
        <dbReference type="ARBA" id="ARBA00010964"/>
    </source>
</evidence>
<sequence length="243" mass="28018">MLSFSRVKLKLKSNLEQSSLFMKKSEETLVPTDYAFNRFDRSNDSGENEYINAELNVLPPSDQWNIVSRSPLSDKTKAADYHSISMLISNLKYQCGIENSKKSVKRMRLVPNYNQGEICFQSCINILIKKEAPNPIKKLIQRLTCLPIAQAIIYHCCKDENDYSPKIGRFGQGYNICTCVLPLTNKRIKRWLILALISLFLPCLCCYLPATFIYRSCCCCQVGRHKPFNNTDRARNQNTEHFH</sequence>
<evidence type="ECO:0000313" key="5">
    <source>
        <dbReference type="Proteomes" id="UP000274756"/>
    </source>
</evidence>
<comment type="similarity">
    <text evidence="1">Belongs to the sprouty family.</text>
</comment>
<evidence type="ECO:0000313" key="6">
    <source>
        <dbReference type="WBParaSite" id="DME_0000014001-mRNA-1"/>
    </source>
</evidence>
<dbReference type="Proteomes" id="UP000038040">
    <property type="component" value="Unplaced"/>
</dbReference>
<dbReference type="Proteomes" id="UP000274756">
    <property type="component" value="Unassembled WGS sequence"/>
</dbReference>
<dbReference type="InterPro" id="IPR051192">
    <property type="entry name" value="Sprouty_domain"/>
</dbReference>
<dbReference type="GO" id="GO:0040037">
    <property type="term" value="P:negative regulation of fibroblast growth factor receptor signaling pathway"/>
    <property type="evidence" value="ECO:0007669"/>
    <property type="project" value="TreeGrafter"/>
</dbReference>
<dbReference type="STRING" id="318479.A0A0N4U0Q3"/>
<keyword evidence="2" id="KW-0472">Membrane</keyword>
<name>A0A0N4U0Q3_DRAME</name>
<evidence type="ECO:0000313" key="3">
    <source>
        <dbReference type="EMBL" id="VDN54527.1"/>
    </source>
</evidence>
<dbReference type="PANTHER" id="PTHR12365">
    <property type="entry name" value="SPROUTY"/>
    <property type="match status" value="1"/>
</dbReference>
<proteinExistence type="inferred from homology"/>
<protein>
    <submittedName>
        <fullName evidence="6">LITAF domain-containing protein</fullName>
    </submittedName>
</protein>
<evidence type="ECO:0000313" key="4">
    <source>
        <dbReference type="Proteomes" id="UP000038040"/>
    </source>
</evidence>
<reference evidence="3 5" key="2">
    <citation type="submission" date="2018-11" db="EMBL/GenBank/DDBJ databases">
        <authorList>
            <consortium name="Pathogen Informatics"/>
        </authorList>
    </citation>
    <scope>NUCLEOTIDE SEQUENCE [LARGE SCALE GENOMIC DNA]</scope>
</reference>
<evidence type="ECO:0000256" key="2">
    <source>
        <dbReference type="SAM" id="Phobius"/>
    </source>
</evidence>
<dbReference type="GO" id="GO:0016020">
    <property type="term" value="C:membrane"/>
    <property type="evidence" value="ECO:0007669"/>
    <property type="project" value="InterPro"/>
</dbReference>
<dbReference type="EMBL" id="UYYG01001150">
    <property type="protein sequence ID" value="VDN54527.1"/>
    <property type="molecule type" value="Genomic_DNA"/>
</dbReference>
<gene>
    <name evidence="3" type="ORF">DME_LOCUS4500</name>
</gene>
<keyword evidence="2" id="KW-1133">Transmembrane helix</keyword>
<dbReference type="AlphaFoldDB" id="A0A0N4U0Q3"/>
<keyword evidence="5" id="KW-1185">Reference proteome</keyword>
<dbReference type="Pfam" id="PF05210">
    <property type="entry name" value="Sprouty"/>
    <property type="match status" value="1"/>
</dbReference>
<dbReference type="GO" id="GO:0046580">
    <property type="term" value="P:negative regulation of Ras protein signal transduction"/>
    <property type="evidence" value="ECO:0007669"/>
    <property type="project" value="TreeGrafter"/>
</dbReference>
<dbReference type="OrthoDB" id="5786858at2759"/>
<organism evidence="4 6">
    <name type="scientific">Dracunculus medinensis</name>
    <name type="common">Guinea worm</name>
    <dbReference type="NCBI Taxonomy" id="318479"/>
    <lineage>
        <taxon>Eukaryota</taxon>
        <taxon>Metazoa</taxon>
        <taxon>Ecdysozoa</taxon>
        <taxon>Nematoda</taxon>
        <taxon>Chromadorea</taxon>
        <taxon>Rhabditida</taxon>
        <taxon>Spirurina</taxon>
        <taxon>Dracunculoidea</taxon>
        <taxon>Dracunculidae</taxon>
        <taxon>Dracunculus</taxon>
    </lineage>
</organism>